<name>A0A929WUX4_9ACTO</name>
<dbReference type="AlphaFoldDB" id="A0A929WUX4"/>
<accession>A0A929WUX4</accession>
<evidence type="ECO:0000313" key="1">
    <source>
        <dbReference type="EMBL" id="MBF0965652.1"/>
    </source>
</evidence>
<dbReference type="EMBL" id="JABZGF010000003">
    <property type="protein sequence ID" value="MBF0965652.1"/>
    <property type="molecule type" value="Genomic_DNA"/>
</dbReference>
<dbReference type="Proteomes" id="UP000759246">
    <property type="component" value="Unassembled WGS sequence"/>
</dbReference>
<protein>
    <submittedName>
        <fullName evidence="1">Uncharacterized protein</fullName>
    </submittedName>
</protein>
<sequence length="106" mass="12362">MEITIKHNHGHITMCEPFFPCSLRELKSLILPLLLEDPQGERVREEMAAYCDQQSWIAYKEAKQVFAESQREIEKLPAVRKGTSRKVKHLQNLAIRYKRNAEAIRG</sequence>
<comment type="caution">
    <text evidence="1">The sequence shown here is derived from an EMBL/GenBank/DDBJ whole genome shotgun (WGS) entry which is preliminary data.</text>
</comment>
<reference evidence="1" key="1">
    <citation type="submission" date="2020-04" db="EMBL/GenBank/DDBJ databases">
        <title>Deep metagenomics examines the oral microbiome during advanced dental caries in children, revealing novel taxa and co-occurrences with host molecules.</title>
        <authorList>
            <person name="Baker J.L."/>
            <person name="Morton J.T."/>
            <person name="Dinis M."/>
            <person name="Alvarez R."/>
            <person name="Tran N.C."/>
            <person name="Knight R."/>
            <person name="Edlund A."/>
        </authorList>
    </citation>
    <scope>NUCLEOTIDE SEQUENCE</scope>
    <source>
        <strain evidence="1">JCVI_30_bin.13</strain>
    </source>
</reference>
<organism evidence="1 2">
    <name type="scientific">Actinomyces bouchesdurhonensis</name>
    <dbReference type="NCBI Taxonomy" id="1852361"/>
    <lineage>
        <taxon>Bacteria</taxon>
        <taxon>Bacillati</taxon>
        <taxon>Actinomycetota</taxon>
        <taxon>Actinomycetes</taxon>
        <taxon>Actinomycetales</taxon>
        <taxon>Actinomycetaceae</taxon>
        <taxon>Actinomyces</taxon>
    </lineage>
</organism>
<proteinExistence type="predicted"/>
<evidence type="ECO:0000313" key="2">
    <source>
        <dbReference type="Proteomes" id="UP000759246"/>
    </source>
</evidence>
<gene>
    <name evidence="1" type="ORF">HXK09_00495</name>
</gene>